<comment type="caution">
    <text evidence="4">The sequence shown here is derived from an EMBL/GenBank/DDBJ whole genome shotgun (WGS) entry which is preliminary data.</text>
</comment>
<dbReference type="Pfam" id="PF03100">
    <property type="entry name" value="CcmE"/>
    <property type="match status" value="1"/>
</dbReference>
<dbReference type="Proteomes" id="UP000185779">
    <property type="component" value="Unassembled WGS sequence"/>
</dbReference>
<dbReference type="GO" id="GO:0020037">
    <property type="term" value="F:heme binding"/>
    <property type="evidence" value="ECO:0007669"/>
    <property type="project" value="InterPro"/>
</dbReference>
<comment type="subcellular location">
    <subcellularLocation>
        <location evidence="1">Membrane</location>
    </subcellularLocation>
</comment>
<evidence type="ECO:0000256" key="2">
    <source>
        <dbReference type="ARBA" id="ARBA00023136"/>
    </source>
</evidence>
<dbReference type="AlphaFoldDB" id="A0A1F2P5N0"/>
<gene>
    <name evidence="3" type="ORF">ENI32_04690</name>
    <name evidence="4" type="ORF">SBU_000576</name>
</gene>
<proteinExistence type="predicted"/>
<accession>A0A1F2P5N0</accession>
<dbReference type="Gene3D" id="2.40.50.140">
    <property type="entry name" value="Nucleic acid-binding proteins"/>
    <property type="match status" value="1"/>
</dbReference>
<keyword evidence="5" id="KW-1185">Reference proteome</keyword>
<dbReference type="SUPFAM" id="SSF82093">
    <property type="entry name" value="Heme chaperone CcmE"/>
    <property type="match status" value="1"/>
</dbReference>
<evidence type="ECO:0000313" key="4">
    <source>
        <dbReference type="EMBL" id="OFV66609.1"/>
    </source>
</evidence>
<reference evidence="4 5" key="1">
    <citation type="submission" date="2016-05" db="EMBL/GenBank/DDBJ databases">
        <title>Microbial consortia oxidize butane by reversing methanogenesis.</title>
        <authorList>
            <person name="Laso-Perez R."/>
            <person name="Richter M."/>
            <person name="Wegener G."/>
            <person name="Musat F."/>
        </authorList>
    </citation>
    <scope>NUCLEOTIDE SEQUENCE [LARGE SCALE GENOMIC DNA]</scope>
    <source>
        <strain evidence="4">BOX1</strain>
    </source>
</reference>
<dbReference type="STRING" id="1839936.SBU_000576"/>
<dbReference type="Proteomes" id="UP000885936">
    <property type="component" value="Unassembled WGS sequence"/>
</dbReference>
<organism evidence="4 5">
    <name type="scientific">Candidatus Syntropharchaeum butanivorans</name>
    <dbReference type="NCBI Taxonomy" id="1839936"/>
    <lineage>
        <taxon>Archaea</taxon>
        <taxon>Methanobacteriati</taxon>
        <taxon>Methanobacteriota</taxon>
        <taxon>Stenosarchaea group</taxon>
        <taxon>Methanomicrobia</taxon>
        <taxon>Methanosarcinales</taxon>
        <taxon>ANME-2 cluster</taxon>
        <taxon>Candidatus Syntropharchaeum</taxon>
    </lineage>
</organism>
<evidence type="ECO:0000256" key="1">
    <source>
        <dbReference type="ARBA" id="ARBA00004370"/>
    </source>
</evidence>
<keyword evidence="2" id="KW-0472">Membrane</keyword>
<name>A0A1F2P5N0_9EURY</name>
<reference evidence="3" key="2">
    <citation type="journal article" date="2020" name="mSystems">
        <title>Genome- and Community-Level Interaction Insights into Carbon Utilization and Element Cycling Functions of Hydrothermarchaeota in Hydrothermal Sediment.</title>
        <authorList>
            <person name="Zhou Z."/>
            <person name="Liu Y."/>
            <person name="Xu W."/>
            <person name="Pan J."/>
            <person name="Luo Z.H."/>
            <person name="Li M."/>
        </authorList>
    </citation>
    <scope>NUCLEOTIDE SEQUENCE [LARGE SCALE GENOMIC DNA]</scope>
    <source>
        <strain evidence="3">HyVt-386</strain>
    </source>
</reference>
<dbReference type="EMBL" id="LYOR01000002">
    <property type="protein sequence ID" value="OFV66609.1"/>
    <property type="molecule type" value="Genomic_DNA"/>
</dbReference>
<dbReference type="InterPro" id="IPR004329">
    <property type="entry name" value="CcmE"/>
</dbReference>
<dbReference type="GO" id="GO:0005886">
    <property type="term" value="C:plasma membrane"/>
    <property type="evidence" value="ECO:0007669"/>
    <property type="project" value="InterPro"/>
</dbReference>
<dbReference type="GO" id="GO:0017003">
    <property type="term" value="P:protein-heme linkage"/>
    <property type="evidence" value="ECO:0007669"/>
    <property type="project" value="InterPro"/>
</dbReference>
<sequence>MKKETRIAIGVGIILVCLLVLGLTLKGSVVPYITVSELKSGDYMGKYIQVNGTVVEGSVEWHPKDVLLIFRLTDGKETVNVSYNGSIPNNFQEGKMVVVGGTYEDGLFKADEILVKCPSKYAGEVE</sequence>
<dbReference type="GO" id="GO:0017004">
    <property type="term" value="P:cytochrome complex assembly"/>
    <property type="evidence" value="ECO:0007669"/>
    <property type="project" value="InterPro"/>
</dbReference>
<protein>
    <submittedName>
        <fullName evidence="4">CcmE/CycJ protein</fullName>
    </submittedName>
    <submittedName>
        <fullName evidence="3">Cytochrome c maturation protein CcmE</fullName>
    </submittedName>
</protein>
<dbReference type="EMBL" id="DRIE01000079">
    <property type="protein sequence ID" value="HEC57164.1"/>
    <property type="molecule type" value="Genomic_DNA"/>
</dbReference>
<evidence type="ECO:0000313" key="5">
    <source>
        <dbReference type="Proteomes" id="UP000185779"/>
    </source>
</evidence>
<dbReference type="InterPro" id="IPR036127">
    <property type="entry name" value="CcmE-like_sf"/>
</dbReference>
<dbReference type="InterPro" id="IPR012340">
    <property type="entry name" value="NA-bd_OB-fold"/>
</dbReference>
<evidence type="ECO:0000313" key="3">
    <source>
        <dbReference type="EMBL" id="HEC57164.1"/>
    </source>
</evidence>